<dbReference type="EMBL" id="CAJVPS010000066">
    <property type="protein sequence ID" value="CAG8447506.1"/>
    <property type="molecule type" value="Genomic_DNA"/>
</dbReference>
<comment type="subcellular location">
    <subcellularLocation>
        <location evidence="1">Nucleus</location>
    </subcellularLocation>
</comment>
<dbReference type="GO" id="GO:0005654">
    <property type="term" value="C:nucleoplasm"/>
    <property type="evidence" value="ECO:0007669"/>
    <property type="project" value="TreeGrafter"/>
</dbReference>
<dbReference type="OrthoDB" id="10266662at2759"/>
<keyword evidence="4" id="KW-0175">Coiled coil</keyword>
<dbReference type="InterPro" id="IPR005343">
    <property type="entry name" value="Noc2"/>
</dbReference>
<dbReference type="GO" id="GO:0030691">
    <property type="term" value="C:Noc2p-Noc3p complex"/>
    <property type="evidence" value="ECO:0007669"/>
    <property type="project" value="TreeGrafter"/>
</dbReference>
<evidence type="ECO:0000256" key="3">
    <source>
        <dbReference type="ARBA" id="ARBA00023242"/>
    </source>
</evidence>
<comment type="caution">
    <text evidence="5">The sequence shown here is derived from an EMBL/GenBank/DDBJ whole genome shotgun (WGS) entry which is preliminary data.</text>
</comment>
<feature type="coiled-coil region" evidence="4">
    <location>
        <begin position="479"/>
        <end position="506"/>
    </location>
</feature>
<dbReference type="PANTHER" id="PTHR12687">
    <property type="entry name" value="NUCLEOLAR COMPLEX 2 AND RAD4-RELATED"/>
    <property type="match status" value="1"/>
</dbReference>
<evidence type="ECO:0000256" key="1">
    <source>
        <dbReference type="ARBA" id="ARBA00004123"/>
    </source>
</evidence>
<dbReference type="Proteomes" id="UP000789508">
    <property type="component" value="Unassembled WGS sequence"/>
</dbReference>
<keyword evidence="3" id="KW-0539">Nucleus</keyword>
<proteinExistence type="inferred from homology"/>
<protein>
    <submittedName>
        <fullName evidence="5">10994_t:CDS:1</fullName>
    </submittedName>
</protein>
<evidence type="ECO:0000256" key="2">
    <source>
        <dbReference type="ARBA" id="ARBA00005907"/>
    </source>
</evidence>
<evidence type="ECO:0000313" key="6">
    <source>
        <dbReference type="Proteomes" id="UP000789508"/>
    </source>
</evidence>
<dbReference type="Pfam" id="PF03715">
    <property type="entry name" value="Noc2"/>
    <property type="match status" value="1"/>
</dbReference>
<dbReference type="GO" id="GO:0030690">
    <property type="term" value="C:Noc1p-Noc2p complex"/>
    <property type="evidence" value="ECO:0007669"/>
    <property type="project" value="TreeGrafter"/>
</dbReference>
<comment type="similarity">
    <text evidence="2">Belongs to the NOC2 family.</text>
</comment>
<evidence type="ECO:0000313" key="5">
    <source>
        <dbReference type="EMBL" id="CAG8447506.1"/>
    </source>
</evidence>
<dbReference type="GO" id="GO:0005730">
    <property type="term" value="C:nucleolus"/>
    <property type="evidence" value="ECO:0007669"/>
    <property type="project" value="TreeGrafter"/>
</dbReference>
<dbReference type="PANTHER" id="PTHR12687:SF4">
    <property type="entry name" value="NUCLEOLAR COMPLEX PROTEIN 2 HOMOLOG"/>
    <property type="match status" value="1"/>
</dbReference>
<keyword evidence="6" id="KW-1185">Reference proteome</keyword>
<dbReference type="GO" id="GO:0042273">
    <property type="term" value="P:ribosomal large subunit biogenesis"/>
    <property type="evidence" value="ECO:0007669"/>
    <property type="project" value="TreeGrafter"/>
</dbReference>
<gene>
    <name evidence="5" type="ORF">ALEPTO_LOCUS784</name>
</gene>
<reference evidence="5" key="1">
    <citation type="submission" date="2021-06" db="EMBL/GenBank/DDBJ databases">
        <authorList>
            <person name="Kallberg Y."/>
            <person name="Tangrot J."/>
            <person name="Rosling A."/>
        </authorList>
    </citation>
    <scope>NUCLEOTIDE SEQUENCE</scope>
    <source>
        <strain evidence="5">FL130A</strain>
    </source>
</reference>
<dbReference type="AlphaFoldDB" id="A0A9N8YR90"/>
<name>A0A9N8YR90_9GLOM</name>
<evidence type="ECO:0000256" key="4">
    <source>
        <dbReference type="SAM" id="Coils"/>
    </source>
</evidence>
<organism evidence="5 6">
    <name type="scientific">Ambispora leptoticha</name>
    <dbReference type="NCBI Taxonomy" id="144679"/>
    <lineage>
        <taxon>Eukaryota</taxon>
        <taxon>Fungi</taxon>
        <taxon>Fungi incertae sedis</taxon>
        <taxon>Mucoromycota</taxon>
        <taxon>Glomeromycotina</taxon>
        <taxon>Glomeromycetes</taxon>
        <taxon>Archaeosporales</taxon>
        <taxon>Ambisporaceae</taxon>
        <taxon>Ambispora</taxon>
    </lineage>
</organism>
<accession>A0A9N8YR90</accession>
<sequence>MENGSPIVTKQMVIKWQEAITKKKSLRSLRRLLLAFRAGAHINEDDDGKLFAYRITSAAVFNDLVVVCLKYVIPVFDHHLNFKEGEIKKKLPSSCKKWKNIQSSVKSYLQSILHMIKNLSENDMIYYIVKESEKCVPYYLCFPKLSRSWLKTLLELWGSAEDKVRIVSFLNIRKLATVGSPSMIDLCLKGIYMTFVRNCRTTTVYTISSINFMTNCGVEIYGLDLKVSYQFAFVYIRQLAIHLRNSMLVKSKESYQNVYNWQFIHCLEFWSRVLATYCDQRRLAATGEESPLQPLIYPLVQVSLGVIRLIPTCQYFPLHFHCLRLSINLIQKTGVFIPLAPYLFEILESSELRQKPKPSTLKPLDFSLHLKAPKSYLHTRVYQDGIGEEITDILLEYYACFCLSVAFPELVIPAIVQIKRHIKKSKNVKMNKQLHSLIEKFEQNAKYIEQHRAQIEFAPNDRAKVEAFMKDFDHESTPLGSYANSARKLKDQREKLLNRENKDEEIN</sequence>